<evidence type="ECO:0000256" key="3">
    <source>
        <dbReference type="ARBA" id="ARBA00022619"/>
    </source>
</evidence>
<dbReference type="AlphaFoldDB" id="A0A2H4SAT1"/>
<evidence type="ECO:0000256" key="2">
    <source>
        <dbReference type="ARBA" id="ARBA00007424"/>
    </source>
</evidence>
<dbReference type="UniPathway" id="UPA00275"/>
<accession>A0A2H4SAT1</accession>
<gene>
    <name evidence="5" type="ORF">A9K55_005552</name>
</gene>
<evidence type="ECO:0000313" key="6">
    <source>
        <dbReference type="Proteomes" id="UP000323067"/>
    </source>
</evidence>
<dbReference type="GO" id="GO:0016740">
    <property type="term" value="F:transferase activity"/>
    <property type="evidence" value="ECO:0007669"/>
    <property type="project" value="UniProtKB-KW"/>
</dbReference>
<dbReference type="GO" id="GO:0009231">
    <property type="term" value="P:riboflavin biosynthetic process"/>
    <property type="evidence" value="ECO:0007669"/>
    <property type="project" value="UniProtKB-UniPathway"/>
</dbReference>
<dbReference type="Gene3D" id="3.40.50.960">
    <property type="entry name" value="Lumazine/riboflavin synthase"/>
    <property type="match status" value="1"/>
</dbReference>
<evidence type="ECO:0000256" key="4">
    <source>
        <dbReference type="ARBA" id="ARBA00022679"/>
    </source>
</evidence>
<reference evidence="5 6" key="1">
    <citation type="journal article" date="2017" name="BMC Genomics">
        <title>Chromosome level assembly and secondary metabolite potential of the parasitic fungus Cordyceps militaris.</title>
        <authorList>
            <person name="Kramer G.J."/>
            <person name="Nodwell J.R."/>
        </authorList>
    </citation>
    <scope>NUCLEOTIDE SEQUENCE [LARGE SCALE GENOMIC DNA]</scope>
    <source>
        <strain evidence="5 6">ATCC 34164</strain>
    </source>
</reference>
<organism evidence="5 6">
    <name type="scientific">Cordyceps militaris</name>
    <name type="common">Caterpillar fungus</name>
    <name type="synonym">Clavaria militaris</name>
    <dbReference type="NCBI Taxonomy" id="73501"/>
    <lineage>
        <taxon>Eukaryota</taxon>
        <taxon>Fungi</taxon>
        <taxon>Dikarya</taxon>
        <taxon>Ascomycota</taxon>
        <taxon>Pezizomycotina</taxon>
        <taxon>Sordariomycetes</taxon>
        <taxon>Hypocreomycetidae</taxon>
        <taxon>Hypocreales</taxon>
        <taxon>Cordycipitaceae</taxon>
        <taxon>Cordyceps</taxon>
    </lineage>
</organism>
<protein>
    <submittedName>
        <fullName evidence="5">6,7-dimethyl-8-ribityllumazine synthase</fullName>
    </submittedName>
</protein>
<comment type="similarity">
    <text evidence="2">Belongs to the DMRL synthase family.</text>
</comment>
<evidence type="ECO:0000313" key="5">
    <source>
        <dbReference type="EMBL" id="ATY60193.1"/>
    </source>
</evidence>
<dbReference type="SUPFAM" id="SSF52121">
    <property type="entry name" value="Lumazine synthase"/>
    <property type="match status" value="1"/>
</dbReference>
<dbReference type="InterPro" id="IPR002180">
    <property type="entry name" value="LS/RS"/>
</dbReference>
<dbReference type="VEuPathDB" id="FungiDB:A9K55_005552"/>
<dbReference type="Pfam" id="PF00885">
    <property type="entry name" value="DMRL_synthase"/>
    <property type="match status" value="1"/>
</dbReference>
<keyword evidence="4" id="KW-0808">Transferase</keyword>
<dbReference type="GO" id="GO:0009349">
    <property type="term" value="C:riboflavin synthase complex"/>
    <property type="evidence" value="ECO:0007669"/>
    <property type="project" value="InterPro"/>
</dbReference>
<dbReference type="EMBL" id="CP023323">
    <property type="protein sequence ID" value="ATY60193.1"/>
    <property type="molecule type" value="Genomic_DNA"/>
</dbReference>
<sequence length="53" mass="5350">MSSSSLKGPTPQQHDGAGLRIGILDTGVPIIFGVLTVFNDAQALNRAGADGKG</sequence>
<name>A0A2H4SAT1_CORMI</name>
<dbReference type="Proteomes" id="UP000323067">
    <property type="component" value="Chromosome vi"/>
</dbReference>
<evidence type="ECO:0000256" key="1">
    <source>
        <dbReference type="ARBA" id="ARBA00005104"/>
    </source>
</evidence>
<comment type="pathway">
    <text evidence="1">Cofactor biosynthesis; riboflavin biosynthesis.</text>
</comment>
<dbReference type="InterPro" id="IPR036467">
    <property type="entry name" value="LS/RS_sf"/>
</dbReference>
<proteinExistence type="inferred from homology"/>
<keyword evidence="3" id="KW-0686">Riboflavin biosynthesis</keyword>